<dbReference type="Proteomes" id="UP001287286">
    <property type="component" value="Unassembled WGS sequence"/>
</dbReference>
<feature type="compositionally biased region" description="Polar residues" evidence="1">
    <location>
        <begin position="194"/>
        <end position="207"/>
    </location>
</feature>
<keyword evidence="3" id="KW-1185">Reference proteome</keyword>
<feature type="region of interest" description="Disordered" evidence="1">
    <location>
        <begin position="163"/>
        <end position="215"/>
    </location>
</feature>
<dbReference type="EMBL" id="JAWRVI010000002">
    <property type="protein sequence ID" value="KAK4095049.1"/>
    <property type="molecule type" value="Genomic_DNA"/>
</dbReference>
<evidence type="ECO:0000256" key="1">
    <source>
        <dbReference type="SAM" id="MobiDB-lite"/>
    </source>
</evidence>
<comment type="caution">
    <text evidence="2">The sequence shown here is derived from an EMBL/GenBank/DDBJ whole genome shotgun (WGS) entry which is preliminary data.</text>
</comment>
<reference evidence="2 3" key="1">
    <citation type="journal article" date="2024" name="Microbiol. Resour. Announc.">
        <title>Genome annotations for the ascomycete fungi Trichoderma harzianum, Trichoderma aggressivum, and Purpureocillium lilacinum.</title>
        <authorList>
            <person name="Beijen E.P.W."/>
            <person name="Ohm R.A."/>
        </authorList>
    </citation>
    <scope>NUCLEOTIDE SEQUENCE [LARGE SCALE GENOMIC DNA]</scope>
    <source>
        <strain evidence="2 3">CBS 150709</strain>
    </source>
</reference>
<gene>
    <name evidence="2" type="ORF">Purlil1_745</name>
</gene>
<accession>A0ABR0CFW0</accession>
<name>A0ABR0CFW0_PURLI</name>
<evidence type="ECO:0000313" key="2">
    <source>
        <dbReference type="EMBL" id="KAK4095049.1"/>
    </source>
</evidence>
<evidence type="ECO:0000313" key="3">
    <source>
        <dbReference type="Proteomes" id="UP001287286"/>
    </source>
</evidence>
<protein>
    <submittedName>
        <fullName evidence="2">Uncharacterized protein</fullName>
    </submittedName>
</protein>
<organism evidence="2 3">
    <name type="scientific">Purpureocillium lilacinum</name>
    <name type="common">Paecilomyces lilacinus</name>
    <dbReference type="NCBI Taxonomy" id="33203"/>
    <lineage>
        <taxon>Eukaryota</taxon>
        <taxon>Fungi</taxon>
        <taxon>Dikarya</taxon>
        <taxon>Ascomycota</taxon>
        <taxon>Pezizomycotina</taxon>
        <taxon>Sordariomycetes</taxon>
        <taxon>Hypocreomycetidae</taxon>
        <taxon>Hypocreales</taxon>
        <taxon>Ophiocordycipitaceae</taxon>
        <taxon>Purpureocillium</taxon>
    </lineage>
</organism>
<sequence length="215" mass="22638">MIQMQGPVAAAGQLDGLRLPPAAAQGTVRSWHAVLRNRTKRRASSTHVLRPPLRLELAAQSPALRQSSGTGATGGGLTGSPDCMGAAWLPSDLLEKPCPATRPLIGGPALDRWTTGGGPDCRLLSTPFAPRLWSSAPANACGRFRLPLGLPIRLCLAWPDKTAHDSPPPPVRPQSCLSTLPPPVVNPRPVNNPSISTTPLTAKSINDASPRARYN</sequence>
<proteinExistence type="predicted"/>